<dbReference type="GO" id="GO:0030288">
    <property type="term" value="C:outer membrane-bounded periplasmic space"/>
    <property type="evidence" value="ECO:0007669"/>
    <property type="project" value="TreeGrafter"/>
</dbReference>
<dbReference type="GO" id="GO:0017089">
    <property type="term" value="F:glycolipid transfer activity"/>
    <property type="evidence" value="ECO:0007669"/>
    <property type="project" value="TreeGrafter"/>
</dbReference>
<keyword evidence="1" id="KW-0813">Transport</keyword>
<dbReference type="EMBL" id="SHAG01000002">
    <property type="protein sequence ID" value="RZO77529.1"/>
    <property type="molecule type" value="Genomic_DNA"/>
</dbReference>
<evidence type="ECO:0000313" key="6">
    <source>
        <dbReference type="EMBL" id="RZO77529.1"/>
    </source>
</evidence>
<dbReference type="GO" id="GO:0001530">
    <property type="term" value="F:lipopolysaccharide binding"/>
    <property type="evidence" value="ECO:0007669"/>
    <property type="project" value="InterPro"/>
</dbReference>
<evidence type="ECO:0000259" key="5">
    <source>
        <dbReference type="Pfam" id="PF03968"/>
    </source>
</evidence>
<dbReference type="GO" id="GO:0015920">
    <property type="term" value="P:lipopolysaccharide transport"/>
    <property type="evidence" value="ECO:0007669"/>
    <property type="project" value="InterPro"/>
</dbReference>
<evidence type="ECO:0000256" key="1">
    <source>
        <dbReference type="ARBA" id="ARBA00022448"/>
    </source>
</evidence>
<dbReference type="Pfam" id="PF03968">
    <property type="entry name" value="LptD_N"/>
    <property type="match status" value="1"/>
</dbReference>
<keyword evidence="3" id="KW-0574">Periplasm</keyword>
<accession>A0A520S558</accession>
<feature type="domain" description="Organic solvent tolerance-like N-terminal" evidence="5">
    <location>
        <begin position="31"/>
        <end position="145"/>
    </location>
</feature>
<evidence type="ECO:0000256" key="3">
    <source>
        <dbReference type="ARBA" id="ARBA00022764"/>
    </source>
</evidence>
<comment type="caution">
    <text evidence="6">The sequence shown here is derived from an EMBL/GenBank/DDBJ whole genome shotgun (WGS) entry which is preliminary data.</text>
</comment>
<dbReference type="AlphaFoldDB" id="A0A520S558"/>
<dbReference type="NCBIfam" id="TIGR03002">
    <property type="entry name" value="outer_YhbN_LptA"/>
    <property type="match status" value="1"/>
</dbReference>
<evidence type="ECO:0000256" key="4">
    <source>
        <dbReference type="SAM" id="SignalP"/>
    </source>
</evidence>
<dbReference type="Gene3D" id="2.60.450.10">
    <property type="entry name" value="Lipopolysaccharide (LPS) transport protein A like domain"/>
    <property type="match status" value="1"/>
</dbReference>
<evidence type="ECO:0000313" key="7">
    <source>
        <dbReference type="Proteomes" id="UP000316199"/>
    </source>
</evidence>
<protein>
    <submittedName>
        <fullName evidence="6">Lipopolysaccharide transport periplasmic protein LptA</fullName>
    </submittedName>
</protein>
<dbReference type="PANTHER" id="PTHR36504">
    <property type="entry name" value="LIPOPOLYSACCHARIDE EXPORT SYSTEM PROTEIN LPTA"/>
    <property type="match status" value="1"/>
</dbReference>
<keyword evidence="2 4" id="KW-0732">Signal</keyword>
<dbReference type="GO" id="GO:0009279">
    <property type="term" value="C:cell outer membrane"/>
    <property type="evidence" value="ECO:0007669"/>
    <property type="project" value="TreeGrafter"/>
</dbReference>
<dbReference type="InterPro" id="IPR005653">
    <property type="entry name" value="OstA-like_N"/>
</dbReference>
<organism evidence="6 7">
    <name type="scientific">OM182 bacterium</name>
    <dbReference type="NCBI Taxonomy" id="2510334"/>
    <lineage>
        <taxon>Bacteria</taxon>
        <taxon>Pseudomonadati</taxon>
        <taxon>Pseudomonadota</taxon>
        <taxon>Gammaproteobacteria</taxon>
        <taxon>OMG group</taxon>
        <taxon>OM182 clade</taxon>
    </lineage>
</organism>
<dbReference type="Proteomes" id="UP000316199">
    <property type="component" value="Unassembled WGS sequence"/>
</dbReference>
<evidence type="ECO:0000256" key="2">
    <source>
        <dbReference type="ARBA" id="ARBA00022729"/>
    </source>
</evidence>
<sequence>MNLRFFSFYLSLFLTNYVSALAPDQQEALLIEANHGVVNEKSSSTIYSGNVSLIQGSLQILADEVQVKTNENGDVVEVIATSHQASNKPASIKKQSENKGEIQATAWQIQYRVEKQQVQLSGNAHVQQNNHEFSGELVYYDIEKGIVNINRGQNSTGRVKIKYDTAK</sequence>
<gene>
    <name evidence="6" type="primary">lptA</name>
    <name evidence="6" type="ORF">EVA68_01385</name>
</gene>
<feature type="signal peptide" evidence="4">
    <location>
        <begin position="1"/>
        <end position="22"/>
    </location>
</feature>
<reference evidence="6 7" key="1">
    <citation type="submission" date="2019-02" db="EMBL/GenBank/DDBJ databases">
        <title>Prokaryotic population dynamics and viral predation in marine succession experiment using metagenomics: the confinement effect.</title>
        <authorList>
            <person name="Haro-Moreno J.M."/>
            <person name="Rodriguez-Valera F."/>
            <person name="Lopez-Perez M."/>
        </authorList>
    </citation>
    <scope>NUCLEOTIDE SEQUENCE [LARGE SCALE GENOMIC DNA]</scope>
    <source>
        <strain evidence="6">MED-G157</strain>
    </source>
</reference>
<dbReference type="InterPro" id="IPR014340">
    <property type="entry name" value="LptA"/>
</dbReference>
<dbReference type="InterPro" id="IPR052037">
    <property type="entry name" value="LPS_export_LptA"/>
</dbReference>
<dbReference type="PANTHER" id="PTHR36504:SF1">
    <property type="entry name" value="LIPOPOLYSACCHARIDE EXPORT SYSTEM PROTEIN LPTA"/>
    <property type="match status" value="1"/>
</dbReference>
<proteinExistence type="predicted"/>
<feature type="chain" id="PRO_5021781918" evidence="4">
    <location>
        <begin position="23"/>
        <end position="167"/>
    </location>
</feature>
<name>A0A520S558_9GAMM</name>